<evidence type="ECO:0000256" key="8">
    <source>
        <dbReference type="ARBA" id="ARBA00022989"/>
    </source>
</evidence>
<comment type="similarity">
    <text evidence="11">Belongs to the glycosyltransferase 51 family.</text>
</comment>
<keyword evidence="14" id="KW-1185">Reference proteome</keyword>
<evidence type="ECO:0000256" key="6">
    <source>
        <dbReference type="ARBA" id="ARBA00022960"/>
    </source>
</evidence>
<evidence type="ECO:0000259" key="12">
    <source>
        <dbReference type="Pfam" id="PF00912"/>
    </source>
</evidence>
<dbReference type="PANTHER" id="PTHR30400">
    <property type="entry name" value="MONOFUNCTIONAL BIOSYNTHETIC PEPTIDOGLYCAN TRANSGLYCOSYLASE"/>
    <property type="match status" value="1"/>
</dbReference>
<dbReference type="InterPro" id="IPR001264">
    <property type="entry name" value="Glyco_trans_51"/>
</dbReference>
<dbReference type="Proteomes" id="UP000308917">
    <property type="component" value="Unassembled WGS sequence"/>
</dbReference>
<organism evidence="13 14">
    <name type="scientific">Lampropedia puyangensis</name>
    <dbReference type="NCBI Taxonomy" id="1330072"/>
    <lineage>
        <taxon>Bacteria</taxon>
        <taxon>Pseudomonadati</taxon>
        <taxon>Pseudomonadota</taxon>
        <taxon>Betaproteobacteria</taxon>
        <taxon>Burkholderiales</taxon>
        <taxon>Comamonadaceae</taxon>
        <taxon>Lampropedia</taxon>
    </lineage>
</organism>
<evidence type="ECO:0000256" key="4">
    <source>
        <dbReference type="ARBA" id="ARBA00022679"/>
    </source>
</evidence>
<dbReference type="RefSeq" id="WP_136574783.1">
    <property type="nucleotide sequence ID" value="NZ_STFG01000029.1"/>
</dbReference>
<dbReference type="InterPro" id="IPR036950">
    <property type="entry name" value="PBP_transglycosylase"/>
</dbReference>
<accession>A0A4S8EQH8</accession>
<dbReference type="EMBL" id="STFG01000029">
    <property type="protein sequence ID" value="THT96458.1"/>
    <property type="molecule type" value="Genomic_DNA"/>
</dbReference>
<comment type="catalytic activity">
    <reaction evidence="11">
        <text>[GlcNAc-(1-&gt;4)-Mur2Ac(oyl-L-Ala-gamma-D-Glu-L-Lys-D-Ala-D-Ala)](n)-di-trans,octa-cis-undecaprenyl diphosphate + beta-D-GlcNAc-(1-&gt;4)-Mur2Ac(oyl-L-Ala-gamma-D-Glu-L-Lys-D-Ala-D-Ala)-di-trans,octa-cis-undecaprenyl diphosphate = [GlcNAc-(1-&gt;4)-Mur2Ac(oyl-L-Ala-gamma-D-Glu-L-Lys-D-Ala-D-Ala)](n+1)-di-trans,octa-cis-undecaprenyl diphosphate + di-trans,octa-cis-undecaprenyl diphosphate + H(+)</text>
        <dbReference type="Rhea" id="RHEA:23708"/>
        <dbReference type="Rhea" id="RHEA-COMP:9602"/>
        <dbReference type="Rhea" id="RHEA-COMP:9603"/>
        <dbReference type="ChEBI" id="CHEBI:15378"/>
        <dbReference type="ChEBI" id="CHEBI:58405"/>
        <dbReference type="ChEBI" id="CHEBI:60033"/>
        <dbReference type="ChEBI" id="CHEBI:78435"/>
        <dbReference type="EC" id="2.4.99.28"/>
    </reaction>
</comment>
<dbReference type="NCBIfam" id="TIGR02070">
    <property type="entry name" value="mono_pep_trsgly"/>
    <property type="match status" value="1"/>
</dbReference>
<dbReference type="GO" id="GO:0005886">
    <property type="term" value="C:plasma membrane"/>
    <property type="evidence" value="ECO:0007669"/>
    <property type="project" value="UniProtKB-SubCell"/>
</dbReference>
<evidence type="ECO:0000256" key="5">
    <source>
        <dbReference type="ARBA" id="ARBA00022692"/>
    </source>
</evidence>
<comment type="subcellular location">
    <subcellularLocation>
        <location evidence="11">Cell inner membrane</location>
        <topology evidence="11">Single-pass membrane protein</topology>
    </subcellularLocation>
</comment>
<evidence type="ECO:0000256" key="3">
    <source>
        <dbReference type="ARBA" id="ARBA00022676"/>
    </source>
</evidence>
<dbReference type="GO" id="GO:0009274">
    <property type="term" value="C:peptidoglycan-based cell wall"/>
    <property type="evidence" value="ECO:0007669"/>
    <property type="project" value="InterPro"/>
</dbReference>
<sequence>MPNLQRFLHGLGRWCVLLAIAGLSLQLYFGITIASLALWQPLSTTFQRTAIWENLREARAITWRHTPVPSDRIADTVRQAVVASEDNLFFSHQGVDWSAIERAWERNAQSERILGGSTITQQLAKNLFLSSERSMLRKGQELVLAWMLEAALSKERILGLYLNQVEWGDGIYGIEAAAQHYFNTNAARLSIAQAARLAVMLPQPRNLGTNPYSSYMNQRTSIITRRMGSVDLP</sequence>
<dbReference type="Gene3D" id="1.10.3810.10">
    <property type="entry name" value="Biosynthetic peptidoglycan transglycosylase-like"/>
    <property type="match status" value="1"/>
</dbReference>
<dbReference type="GO" id="GO:0016763">
    <property type="term" value="F:pentosyltransferase activity"/>
    <property type="evidence" value="ECO:0007669"/>
    <property type="project" value="InterPro"/>
</dbReference>
<dbReference type="GO" id="GO:0008360">
    <property type="term" value="P:regulation of cell shape"/>
    <property type="evidence" value="ECO:0007669"/>
    <property type="project" value="UniProtKB-KW"/>
</dbReference>
<evidence type="ECO:0000256" key="9">
    <source>
        <dbReference type="ARBA" id="ARBA00023136"/>
    </source>
</evidence>
<dbReference type="EC" id="2.4.99.28" evidence="11"/>
<dbReference type="InterPro" id="IPR011812">
    <property type="entry name" value="Pep_trsgly"/>
</dbReference>
<dbReference type="GO" id="GO:0009252">
    <property type="term" value="P:peptidoglycan biosynthetic process"/>
    <property type="evidence" value="ECO:0007669"/>
    <property type="project" value="UniProtKB-UniRule"/>
</dbReference>
<comment type="pathway">
    <text evidence="11">Cell wall biogenesis; peptidoglycan biosynthesis.</text>
</comment>
<comment type="caution">
    <text evidence="13">The sequence shown here is derived from an EMBL/GenBank/DDBJ whole genome shotgun (WGS) entry which is preliminary data.</text>
</comment>
<keyword evidence="3 11" id="KW-0328">Glycosyltransferase</keyword>
<dbReference type="GO" id="GO:0008955">
    <property type="term" value="F:peptidoglycan glycosyltransferase activity"/>
    <property type="evidence" value="ECO:0007669"/>
    <property type="project" value="UniProtKB-UniRule"/>
</dbReference>
<keyword evidence="4 11" id="KW-0808">Transferase</keyword>
<dbReference type="UniPathway" id="UPA00219"/>
<name>A0A4S8EQH8_9BURK</name>
<reference evidence="13 14" key="1">
    <citation type="journal article" date="2015" name="Antonie Van Leeuwenhoek">
        <title>Lampropedia puyangensis sp. nov., isolated from symptomatic bark of Populus ? euramericana canker and emended description of Lampropedia hyalina (Ehrenberg 1832) Lee et al. 2004.</title>
        <authorList>
            <person name="Li Y."/>
            <person name="Wang T."/>
            <person name="Piao C.G."/>
            <person name="Wang L.F."/>
            <person name="Tian G.Z."/>
            <person name="Zhu T.H."/>
            <person name="Guo M.W."/>
        </authorList>
    </citation>
    <scope>NUCLEOTIDE SEQUENCE [LARGE SCALE GENOMIC DNA]</scope>
    <source>
        <strain evidence="13 14">2-bin</strain>
    </source>
</reference>
<feature type="domain" description="Glycosyl transferase family 51" evidence="12">
    <location>
        <begin position="64"/>
        <end position="227"/>
    </location>
</feature>
<dbReference type="SUPFAM" id="SSF53955">
    <property type="entry name" value="Lysozyme-like"/>
    <property type="match status" value="1"/>
</dbReference>
<dbReference type="OrthoDB" id="9766909at2"/>
<dbReference type="AlphaFoldDB" id="A0A4S8EQH8"/>
<dbReference type="InterPro" id="IPR023346">
    <property type="entry name" value="Lysozyme-like_dom_sf"/>
</dbReference>
<evidence type="ECO:0000256" key="7">
    <source>
        <dbReference type="ARBA" id="ARBA00022984"/>
    </source>
</evidence>
<gene>
    <name evidence="11 13" type="primary">mtgA</name>
    <name evidence="13" type="ORF">E9531_16020</name>
</gene>
<evidence type="ECO:0000256" key="1">
    <source>
        <dbReference type="ARBA" id="ARBA00022475"/>
    </source>
</evidence>
<evidence type="ECO:0000313" key="13">
    <source>
        <dbReference type="EMBL" id="THT96458.1"/>
    </source>
</evidence>
<protein>
    <recommendedName>
        <fullName evidence="11">Biosynthetic peptidoglycan transglycosylase</fullName>
        <ecNumber evidence="11">2.4.99.28</ecNumber>
    </recommendedName>
    <alternativeName>
        <fullName evidence="11">Glycan polymerase</fullName>
    </alternativeName>
    <alternativeName>
        <fullName evidence="11">Peptidoglycan glycosyltransferase MtgA</fullName>
        <shortName evidence="11">PGT</shortName>
    </alternativeName>
</protein>
<evidence type="ECO:0000256" key="11">
    <source>
        <dbReference type="HAMAP-Rule" id="MF_00766"/>
    </source>
</evidence>
<dbReference type="HAMAP" id="MF_00766">
    <property type="entry name" value="PGT_MtgA"/>
    <property type="match status" value="1"/>
</dbReference>
<keyword evidence="2 11" id="KW-0997">Cell inner membrane</keyword>
<keyword evidence="6 11" id="KW-0133">Cell shape</keyword>
<feature type="transmembrane region" description="Helical" evidence="11">
    <location>
        <begin position="12"/>
        <end position="39"/>
    </location>
</feature>
<keyword evidence="1 11" id="KW-1003">Cell membrane</keyword>
<proteinExistence type="inferred from homology"/>
<comment type="function">
    <text evidence="11">Peptidoglycan polymerase that catalyzes glycan chain elongation from lipid-linked precursors.</text>
</comment>
<dbReference type="Pfam" id="PF00912">
    <property type="entry name" value="Transgly"/>
    <property type="match status" value="1"/>
</dbReference>
<dbReference type="GO" id="GO:0071555">
    <property type="term" value="P:cell wall organization"/>
    <property type="evidence" value="ECO:0007669"/>
    <property type="project" value="UniProtKB-KW"/>
</dbReference>
<evidence type="ECO:0000313" key="14">
    <source>
        <dbReference type="Proteomes" id="UP000308917"/>
    </source>
</evidence>
<keyword evidence="10 11" id="KW-0961">Cell wall biogenesis/degradation</keyword>
<evidence type="ECO:0000256" key="2">
    <source>
        <dbReference type="ARBA" id="ARBA00022519"/>
    </source>
</evidence>
<keyword evidence="9 11" id="KW-0472">Membrane</keyword>
<dbReference type="PANTHER" id="PTHR30400:SF0">
    <property type="entry name" value="BIOSYNTHETIC PEPTIDOGLYCAN TRANSGLYCOSYLASE"/>
    <property type="match status" value="1"/>
</dbReference>
<keyword evidence="5 11" id="KW-0812">Transmembrane</keyword>
<evidence type="ECO:0000256" key="10">
    <source>
        <dbReference type="ARBA" id="ARBA00023316"/>
    </source>
</evidence>
<keyword evidence="8 11" id="KW-1133">Transmembrane helix</keyword>
<keyword evidence="7 11" id="KW-0573">Peptidoglycan synthesis</keyword>